<evidence type="ECO:0000256" key="3">
    <source>
        <dbReference type="ARBA" id="ARBA00022676"/>
    </source>
</evidence>
<comment type="subcellular location">
    <subcellularLocation>
        <location evidence="1 11">Golgi apparatus membrane</location>
        <topology evidence="1 11">Single-pass type II membrane protein</topology>
    </subcellularLocation>
</comment>
<evidence type="ECO:0000313" key="13">
    <source>
        <dbReference type="Proteomes" id="UP000242188"/>
    </source>
</evidence>
<comment type="similarity">
    <text evidence="2 11">Belongs to the glycosyltransferase 31 family.</text>
</comment>
<evidence type="ECO:0000256" key="9">
    <source>
        <dbReference type="ARBA" id="ARBA00023136"/>
    </source>
</evidence>
<name>A0A210Q4X8_MIZYE</name>
<protein>
    <recommendedName>
        <fullName evidence="11">Hexosyltransferase</fullName>
        <ecNumber evidence="11">2.4.1.-</ecNumber>
    </recommendedName>
</protein>
<evidence type="ECO:0000256" key="6">
    <source>
        <dbReference type="ARBA" id="ARBA00022968"/>
    </source>
</evidence>
<dbReference type="PANTHER" id="PTHR11214">
    <property type="entry name" value="BETA-1,3-N-ACETYLGLUCOSAMINYLTRANSFERASE"/>
    <property type="match status" value="1"/>
</dbReference>
<dbReference type="EC" id="2.4.1.-" evidence="11"/>
<dbReference type="GO" id="GO:0006493">
    <property type="term" value="P:protein O-linked glycosylation"/>
    <property type="evidence" value="ECO:0007669"/>
    <property type="project" value="TreeGrafter"/>
</dbReference>
<keyword evidence="5 11" id="KW-0812">Transmembrane</keyword>
<gene>
    <name evidence="12" type="ORF">KP79_PYT12615</name>
</gene>
<keyword evidence="4 12" id="KW-0808">Transferase</keyword>
<keyword evidence="8 11" id="KW-0333">Golgi apparatus</keyword>
<dbReference type="EMBL" id="NEDP02004995">
    <property type="protein sequence ID" value="OWF43794.1"/>
    <property type="molecule type" value="Genomic_DNA"/>
</dbReference>
<keyword evidence="13" id="KW-1185">Reference proteome</keyword>
<dbReference type="PANTHER" id="PTHR11214:SF3">
    <property type="entry name" value="BETA-1,3-GALACTOSYLTRANSFERASE 6"/>
    <property type="match status" value="1"/>
</dbReference>
<evidence type="ECO:0000256" key="1">
    <source>
        <dbReference type="ARBA" id="ARBA00004323"/>
    </source>
</evidence>
<keyword evidence="9 11" id="KW-0472">Membrane</keyword>
<keyword evidence="6 11" id="KW-0735">Signal-anchor</keyword>
<dbReference type="FunFam" id="3.90.550.50:FF:000001">
    <property type="entry name" value="Hexosyltransferase"/>
    <property type="match status" value="1"/>
</dbReference>
<proteinExistence type="inferred from homology"/>
<evidence type="ECO:0000256" key="7">
    <source>
        <dbReference type="ARBA" id="ARBA00022989"/>
    </source>
</evidence>
<evidence type="ECO:0000256" key="10">
    <source>
        <dbReference type="ARBA" id="ARBA00023180"/>
    </source>
</evidence>
<organism evidence="12 13">
    <name type="scientific">Mizuhopecten yessoensis</name>
    <name type="common">Japanese scallop</name>
    <name type="synonym">Patinopecten yessoensis</name>
    <dbReference type="NCBI Taxonomy" id="6573"/>
    <lineage>
        <taxon>Eukaryota</taxon>
        <taxon>Metazoa</taxon>
        <taxon>Spiralia</taxon>
        <taxon>Lophotrochozoa</taxon>
        <taxon>Mollusca</taxon>
        <taxon>Bivalvia</taxon>
        <taxon>Autobranchia</taxon>
        <taxon>Pteriomorphia</taxon>
        <taxon>Pectinida</taxon>
        <taxon>Pectinoidea</taxon>
        <taxon>Pectinidae</taxon>
        <taxon>Mizuhopecten</taxon>
    </lineage>
</organism>
<dbReference type="GO" id="GO:0000139">
    <property type="term" value="C:Golgi membrane"/>
    <property type="evidence" value="ECO:0007669"/>
    <property type="project" value="UniProtKB-SubCell"/>
</dbReference>
<comment type="caution">
    <text evidence="12">The sequence shown here is derived from an EMBL/GenBank/DDBJ whole genome shotgun (WGS) entry which is preliminary data.</text>
</comment>
<dbReference type="Proteomes" id="UP000242188">
    <property type="component" value="Unassembled WGS sequence"/>
</dbReference>
<dbReference type="Pfam" id="PF01762">
    <property type="entry name" value="Galactosyl_T"/>
    <property type="match status" value="1"/>
</dbReference>
<dbReference type="GO" id="GO:0016758">
    <property type="term" value="F:hexosyltransferase activity"/>
    <property type="evidence" value="ECO:0007669"/>
    <property type="project" value="InterPro"/>
</dbReference>
<keyword evidence="3 11" id="KW-0328">Glycosyltransferase</keyword>
<keyword evidence="7 11" id="KW-1133">Transmembrane helix</keyword>
<accession>A0A210Q4X8</accession>
<dbReference type="STRING" id="6573.A0A210Q4X8"/>
<dbReference type="InterPro" id="IPR002659">
    <property type="entry name" value="Glyco_trans_31"/>
</dbReference>
<evidence type="ECO:0000256" key="5">
    <source>
        <dbReference type="ARBA" id="ARBA00022692"/>
    </source>
</evidence>
<keyword evidence="10" id="KW-0325">Glycoprotein</keyword>
<dbReference type="OrthoDB" id="6381420at2759"/>
<sequence length="394" mass="45471">MRKRVCIRALVRTEALVIYAVLWVSLMTVYFQIKIIPKYYVALEREMWLRNLKPNEDNQNVGIYNNTAGNESDPINTVPSGSDVMKWFIHGPTMTPLRQKSRIHPHLKSYDVQKEVCHRGAVHLLIYIQSSPQNGYQRDAIRNTWGGVHNFKEIYVERIFLVAETDDKQVNESVEKERQKNDDIILCHFIDNYRNLSLKAITLLDFVNNRCSNAKYILKTDDDIFVNIYLLIEKFIPQIVKKPKSVVCHGKYGHPIVTDPNSKWYMPSDILPKADKGILPTFCTGYAVLFTIDLVPMLLNASFTSPFVQVDDVYMFGFLLKRIADVNFIDAIDSFTLNQELGLAEYQDAKKPLEHCVLSAWEKGTQEKLWERTIDKLSAVGKNIVNPGQLPYEY</sequence>
<dbReference type="AlphaFoldDB" id="A0A210Q4X8"/>
<dbReference type="Gene3D" id="3.90.550.50">
    <property type="match status" value="1"/>
</dbReference>
<evidence type="ECO:0000256" key="11">
    <source>
        <dbReference type="RuleBase" id="RU363063"/>
    </source>
</evidence>
<evidence type="ECO:0000313" key="12">
    <source>
        <dbReference type="EMBL" id="OWF43794.1"/>
    </source>
</evidence>
<reference evidence="12 13" key="1">
    <citation type="journal article" date="2017" name="Nat. Ecol. Evol.">
        <title>Scallop genome provides insights into evolution of bilaterian karyotype and development.</title>
        <authorList>
            <person name="Wang S."/>
            <person name="Zhang J."/>
            <person name="Jiao W."/>
            <person name="Li J."/>
            <person name="Xun X."/>
            <person name="Sun Y."/>
            <person name="Guo X."/>
            <person name="Huan P."/>
            <person name="Dong B."/>
            <person name="Zhang L."/>
            <person name="Hu X."/>
            <person name="Sun X."/>
            <person name="Wang J."/>
            <person name="Zhao C."/>
            <person name="Wang Y."/>
            <person name="Wang D."/>
            <person name="Huang X."/>
            <person name="Wang R."/>
            <person name="Lv J."/>
            <person name="Li Y."/>
            <person name="Zhang Z."/>
            <person name="Liu B."/>
            <person name="Lu W."/>
            <person name="Hui Y."/>
            <person name="Liang J."/>
            <person name="Zhou Z."/>
            <person name="Hou R."/>
            <person name="Li X."/>
            <person name="Liu Y."/>
            <person name="Li H."/>
            <person name="Ning X."/>
            <person name="Lin Y."/>
            <person name="Zhao L."/>
            <person name="Xing Q."/>
            <person name="Dou J."/>
            <person name="Li Y."/>
            <person name="Mao J."/>
            <person name="Guo H."/>
            <person name="Dou H."/>
            <person name="Li T."/>
            <person name="Mu C."/>
            <person name="Jiang W."/>
            <person name="Fu Q."/>
            <person name="Fu X."/>
            <person name="Miao Y."/>
            <person name="Liu J."/>
            <person name="Yu Q."/>
            <person name="Li R."/>
            <person name="Liao H."/>
            <person name="Li X."/>
            <person name="Kong Y."/>
            <person name="Jiang Z."/>
            <person name="Chourrout D."/>
            <person name="Li R."/>
            <person name="Bao Z."/>
        </authorList>
    </citation>
    <scope>NUCLEOTIDE SEQUENCE [LARGE SCALE GENOMIC DNA]</scope>
    <source>
        <strain evidence="12 13">PY_sf001</strain>
    </source>
</reference>
<feature type="transmembrane region" description="Helical" evidence="11">
    <location>
        <begin position="9"/>
        <end position="31"/>
    </location>
</feature>
<evidence type="ECO:0000256" key="8">
    <source>
        <dbReference type="ARBA" id="ARBA00023034"/>
    </source>
</evidence>
<evidence type="ECO:0000256" key="4">
    <source>
        <dbReference type="ARBA" id="ARBA00022679"/>
    </source>
</evidence>
<evidence type="ECO:0000256" key="2">
    <source>
        <dbReference type="ARBA" id="ARBA00008661"/>
    </source>
</evidence>